<evidence type="ECO:0000256" key="8">
    <source>
        <dbReference type="ARBA" id="ARBA00055575"/>
    </source>
</evidence>
<dbReference type="CDD" id="cd05698">
    <property type="entry name" value="S1_Rrp5_repeat_hs6_sc5"/>
    <property type="match status" value="1"/>
</dbReference>
<dbReference type="Pfam" id="PF23459">
    <property type="entry name" value="S1_RRP5"/>
    <property type="match status" value="1"/>
</dbReference>
<reference evidence="13 14" key="1">
    <citation type="journal article" date="2014" name="BMC Genomics">
        <title>Adaptive genomic structural variation in the grape powdery mildew pathogen, Erysiphe necator.</title>
        <authorList>
            <person name="Jones L."/>
            <person name="Riaz S."/>
            <person name="Morales-Cruz A."/>
            <person name="Amrine K.C."/>
            <person name="McGuire B."/>
            <person name="Gubler W.D."/>
            <person name="Walker M.A."/>
            <person name="Cantu D."/>
        </authorList>
    </citation>
    <scope>NUCLEOTIDE SEQUENCE [LARGE SCALE GENOMIC DNA]</scope>
    <source>
        <strain evidence="14">c</strain>
    </source>
</reference>
<dbReference type="InterPro" id="IPR012340">
    <property type="entry name" value="NA-bd_OB-fold"/>
</dbReference>
<comment type="function">
    <text evidence="8">Involved in the biogenesis of rRNA. Required for the formation of 18S and 5.8S rRNA.</text>
</comment>
<keyword evidence="3" id="KW-0690">Ribosome biogenesis</keyword>
<feature type="domain" description="S1 motif" evidence="12">
    <location>
        <begin position="599"/>
        <end position="668"/>
    </location>
</feature>
<dbReference type="EMBL" id="JNVN01000918">
    <property type="protein sequence ID" value="KHJ34359.1"/>
    <property type="molecule type" value="Genomic_DNA"/>
</dbReference>
<dbReference type="GO" id="GO:0006364">
    <property type="term" value="P:rRNA processing"/>
    <property type="evidence" value="ECO:0007669"/>
    <property type="project" value="UniProtKB-KW"/>
</dbReference>
<dbReference type="InterPro" id="IPR008847">
    <property type="entry name" value="Suf"/>
</dbReference>
<dbReference type="Pfam" id="PF24685">
    <property type="entry name" value="OB_RRP5_4th"/>
    <property type="match status" value="1"/>
</dbReference>
<feature type="compositionally biased region" description="Basic residues" evidence="11">
    <location>
        <begin position="68"/>
        <end position="81"/>
    </location>
</feature>
<evidence type="ECO:0000256" key="2">
    <source>
        <dbReference type="ARBA" id="ARBA00004604"/>
    </source>
</evidence>
<feature type="region of interest" description="Disordered" evidence="11">
    <location>
        <begin position="1"/>
        <end position="30"/>
    </location>
</feature>
<feature type="domain" description="S1 motif" evidence="12">
    <location>
        <begin position="879"/>
        <end position="958"/>
    </location>
</feature>
<dbReference type="Pfam" id="PF05843">
    <property type="entry name" value="Suf"/>
    <property type="match status" value="1"/>
</dbReference>
<feature type="domain" description="S1 motif" evidence="12">
    <location>
        <begin position="1078"/>
        <end position="1147"/>
    </location>
</feature>
<feature type="region of interest" description="Disordered" evidence="11">
    <location>
        <begin position="51"/>
        <end position="85"/>
    </location>
</feature>
<dbReference type="PANTHER" id="PTHR23270">
    <property type="entry name" value="PROGRAMMED CELL DEATH PROTEIN 11 PRE-RRNA PROCESSING PROTEIN RRP5"/>
    <property type="match status" value="1"/>
</dbReference>
<dbReference type="InterPro" id="IPR003107">
    <property type="entry name" value="HAT"/>
</dbReference>
<dbReference type="STRING" id="52586.A0A0B1PCJ7"/>
<dbReference type="Pfam" id="PF00575">
    <property type="entry name" value="S1"/>
    <property type="match status" value="3"/>
</dbReference>
<keyword evidence="7" id="KW-0539">Nucleus</keyword>
<dbReference type="SUPFAM" id="SSF50249">
    <property type="entry name" value="Nucleic acid-binding proteins"/>
    <property type="match status" value="11"/>
</dbReference>
<accession>A0A0B1PCJ7</accession>
<name>A0A0B1PCJ7_UNCNE</name>
<feature type="domain" description="S1 motif" evidence="12">
    <location>
        <begin position="1261"/>
        <end position="1332"/>
    </location>
</feature>
<dbReference type="Gene3D" id="1.25.40.10">
    <property type="entry name" value="Tetratricopeptide repeat domain"/>
    <property type="match status" value="1"/>
</dbReference>
<dbReference type="FunFam" id="2.40.50.140:FF:000155">
    <property type="entry name" value="rRNA biogenesis protein RRP5"/>
    <property type="match status" value="1"/>
</dbReference>
<sequence>MTPEVSSNSKRKREREDQEEAAFPRGGGSILTPLEHKQIQIQATRDVLFEQQGKEPSENLGKTGDKINKRRKITPKAKNKGKKDVTIEADQDNPKIESLNFKRLGTGSLVLGQILEIYDSEIALTLPNNLTGYVPITSISDKLTEKLEIINATADDDESKEPSTDEIVLQKLFKRGQYLRAFVVSTSDDLNENIRKKKRIQLSLRPQDTNNGLDPQSIVVNSTLMGSIISVEDHGVILDLGLEDSSVRGFMSSKEIGNDIELLEMQEGALLFCIVTGVSSNGKIIKLSANKDRIGKYDKNFLSEAPSVDIFLPGTVVEALVTDISARGIVGKVMGMVDVTADLIHSGAVFSEKELQKIYKIGSKIKTRVICTFPQADFLKLGISTLDHILSLTNKLSSRNNDFEDPLAILPMSSIVEKITVKKVFPNIGLFVDVDIKGITGFVHISRISDKKIEGLSEKSGPYALGSVHRGRVTGFNSLDGLYNLSLQSSIIEQPFLRLEDIEVGTIVQGKVEKLVISSSGVNGVLVNLADGICGLVPQVHISDLKLLHPEQKFKEGTKVNARVLSTDYNKRQIRLTLKKSLVNSDARQFLNYRDIEPRMQSPGTIINIIPSGAVVQFYGNVRGFLPVAEMSETYIKDPSQHFHIGQVVNVFVLNIDPDLERMTVSCKNPSSLSLAQQAIFQKLEIGQVVSAKVIGKTNEEIQLTTEQDGLQAVLSVEHLSDGSASKNLSLMKKVKVGGIMTDLAVIEKLSKQRLVILTKKPSLVKDSKDCVLIKSFDDIKLNTMVNGFVKNITQTSVFVQFGAGVTGFLSKSKLSDDCIALPDFGMRRHQSLRAKVVKMDQSNRQFQLSMKEVNTESSDRQGDITLTNPVDENIKFLSDIVVGLCTKARITSVKDTQLNVQLADNVKGRIDFSQIFDSWDSIKDHKRPLKSFSTRQIIDVRVLGTHDARKHCFLPISHRAGKTSVYELSAKPSDLVGPIKDIITLDKIELKSSWIAFVNNVTEDCLWVNITPNIRGRITSLEASDDVSRLENLELKFPVGSALKAHVTHIDVASNRLDLSARPKNSTPLSVENLNVGMVVPGKVVKINKSYILVQLSDSLVGQVNLVDLADDYSEANTAKYTRGEIIRVCVCDKDISSKKIRLSTRPSRVLNSSLKVQDPDISSIEQLNVNDIVHGFVKNVSDKGIFVSLSWKITAYARVSDLSDLFIQDWKAQFEIDTLVTGKVISVDIAQNQVQISLKASILEKEYIPPITYESLQVGQLVTGKVRKIEDYGIFIVICGSDNVSGLCHKSELADQRVHDIKKLYEVGDTVKAIILKLEKQKRRVNFGLKTSYFEEISSESDGKLDDTDSDVSVSSKKSVIDDDDSTDSEEGGVYLNEVEGILNSANSRSSVSFGENKNTKTTDKNPVLNAGGFNWTANLDLPDVESDDSSEISDDYQNLKKKKKSKKMKIAIDRTGDLDANEPSSVSDFERLLLGQPESSRLWIQYMAFHVQLGNLSEARATAERAIKTINPKEENEKLNVWIALLNLENVYGSDDTTDEVFTRACQFNDPQEVYERLISILIQSGKHNRADTYFQKLIKKFSLSPAVWYNYAHFLHTQMMSPDRARALLPRATQSLPLHTHLNLTLKFAALEFHSKSGSPERGRTIIEGLLSTFPKRLDIWNQLLDLEIQQGDKEIIRGVFQRFIKSRVLKPKPAKTWFKKWSEWEEKNGDKKDCERVKALAKDWVKNVSELTTSEP</sequence>
<evidence type="ECO:0000256" key="4">
    <source>
        <dbReference type="ARBA" id="ARBA00022552"/>
    </source>
</evidence>
<evidence type="ECO:0000313" key="13">
    <source>
        <dbReference type="EMBL" id="KHJ34359.1"/>
    </source>
</evidence>
<proteinExistence type="predicted"/>
<keyword evidence="6" id="KW-0677">Repeat</keyword>
<dbReference type="FunFam" id="2.40.50.140:FF:000278">
    <property type="entry name" value="rRNA biogenesis protein rrp5"/>
    <property type="match status" value="1"/>
</dbReference>
<dbReference type="GO" id="GO:0032040">
    <property type="term" value="C:small-subunit processome"/>
    <property type="evidence" value="ECO:0007669"/>
    <property type="project" value="TreeGrafter"/>
</dbReference>
<feature type="domain" description="S1 motif" evidence="12">
    <location>
        <begin position="413"/>
        <end position="488"/>
    </location>
</feature>
<evidence type="ECO:0000313" key="14">
    <source>
        <dbReference type="Proteomes" id="UP000030854"/>
    </source>
</evidence>
<feature type="domain" description="S1 motif" evidence="12">
    <location>
        <begin position="107"/>
        <end position="205"/>
    </location>
</feature>
<dbReference type="InterPro" id="IPR011990">
    <property type="entry name" value="TPR-like_helical_dom_sf"/>
</dbReference>
<feature type="compositionally biased region" description="Basic and acidic residues" evidence="11">
    <location>
        <begin position="52"/>
        <end position="67"/>
    </location>
</feature>
<organism evidence="13 14">
    <name type="scientific">Uncinula necator</name>
    <name type="common">Grape powdery mildew</name>
    <dbReference type="NCBI Taxonomy" id="52586"/>
    <lineage>
        <taxon>Eukaryota</taxon>
        <taxon>Fungi</taxon>
        <taxon>Dikarya</taxon>
        <taxon>Ascomycota</taxon>
        <taxon>Pezizomycotina</taxon>
        <taxon>Leotiomycetes</taxon>
        <taxon>Erysiphales</taxon>
        <taxon>Erysiphaceae</taxon>
        <taxon>Erysiphe</taxon>
    </lineage>
</organism>
<dbReference type="FunFam" id="2.40.50.140:FF:000159">
    <property type="entry name" value="rRNA biogenesis protein rrp5"/>
    <property type="match status" value="1"/>
</dbReference>
<evidence type="ECO:0000256" key="9">
    <source>
        <dbReference type="ARBA" id="ARBA00073619"/>
    </source>
</evidence>
<keyword evidence="4" id="KW-0698">rRNA processing</keyword>
<dbReference type="InterPro" id="IPR057302">
    <property type="entry name" value="Rrp5_S1"/>
</dbReference>
<feature type="domain" description="S1 motif" evidence="12">
    <location>
        <begin position="1172"/>
        <end position="1241"/>
    </location>
</feature>
<dbReference type="InterPro" id="IPR003029">
    <property type="entry name" value="S1_domain"/>
</dbReference>
<protein>
    <recommendedName>
        <fullName evidence="9">rRNA biogenesis protein RRP5</fullName>
    </recommendedName>
    <alternativeName>
        <fullName evidence="10">Ribosomal RNA-processing protein 5</fullName>
    </alternativeName>
</protein>
<dbReference type="InterPro" id="IPR048058">
    <property type="entry name" value="Rrp5_S1_rpt_hs11_sc8"/>
</dbReference>
<dbReference type="FunFam" id="2.40.50.140:FF:000196">
    <property type="entry name" value="rRNA biogenesis protein RRP5"/>
    <property type="match status" value="1"/>
</dbReference>
<dbReference type="SMART" id="SM00316">
    <property type="entry name" value="S1"/>
    <property type="match status" value="13"/>
</dbReference>
<dbReference type="FunFam" id="2.40.50.140:FF:000266">
    <property type="entry name" value="rRNA biogenesis protein rrp5"/>
    <property type="match status" value="1"/>
</dbReference>
<feature type="compositionally biased region" description="Acidic residues" evidence="11">
    <location>
        <begin position="1364"/>
        <end position="1373"/>
    </location>
</feature>
<feature type="domain" description="S1 motif" evidence="12">
    <location>
        <begin position="221"/>
        <end position="290"/>
    </location>
</feature>
<dbReference type="Gene3D" id="2.40.50.140">
    <property type="entry name" value="Nucleic acid-binding proteins"/>
    <property type="match status" value="11"/>
</dbReference>
<feature type="domain" description="S1 motif" evidence="12">
    <location>
        <begin position="992"/>
        <end position="1063"/>
    </location>
</feature>
<keyword evidence="5" id="KW-0597">Phosphoprotein</keyword>
<dbReference type="FunFam" id="2.40.50.140:FF:000279">
    <property type="entry name" value="rRNA biogenesis protein rrp5"/>
    <property type="match status" value="1"/>
</dbReference>
<feature type="region of interest" description="Disordered" evidence="11">
    <location>
        <begin position="1391"/>
        <end position="1410"/>
    </location>
</feature>
<gene>
    <name evidence="13" type="ORF">EV44_g5623</name>
</gene>
<feature type="region of interest" description="Disordered" evidence="11">
    <location>
        <begin position="1342"/>
        <end position="1374"/>
    </location>
</feature>
<dbReference type="CDD" id="cd05702">
    <property type="entry name" value="S1_Rrp5_repeat_hs11_sc8"/>
    <property type="match status" value="1"/>
</dbReference>
<dbReference type="Proteomes" id="UP000030854">
    <property type="component" value="Unassembled WGS sequence"/>
</dbReference>
<evidence type="ECO:0000259" key="12">
    <source>
        <dbReference type="PROSITE" id="PS50126"/>
    </source>
</evidence>
<comment type="caution">
    <text evidence="13">The sequence shown here is derived from an EMBL/GenBank/DDBJ whole genome shotgun (WGS) entry which is preliminary data.</text>
</comment>
<dbReference type="OMA" id="GQYLRAY"/>
<evidence type="ECO:0000256" key="11">
    <source>
        <dbReference type="SAM" id="MobiDB-lite"/>
    </source>
</evidence>
<comment type="subcellular location">
    <subcellularLocation>
        <location evidence="2">Nucleus</location>
        <location evidence="2">Nucleolus</location>
    </subcellularLocation>
</comment>
<dbReference type="InterPro" id="IPR045209">
    <property type="entry name" value="Rrp5"/>
</dbReference>
<dbReference type="InterPro" id="IPR057301">
    <property type="entry name" value="Rrp5_OB_4th"/>
</dbReference>
<dbReference type="InterPro" id="IPR048059">
    <property type="entry name" value="Rrp5_S1_rpt_hs1_sc1"/>
</dbReference>
<evidence type="ECO:0000256" key="6">
    <source>
        <dbReference type="ARBA" id="ARBA00022737"/>
    </source>
</evidence>
<comment type="function">
    <text evidence="1">Component of the cleavage factor IA (CFIA) complex, which is involved in the endonucleolytic cleavage during polyadenylation-dependent pre-mRNA 3'-end formation.</text>
</comment>
<evidence type="ECO:0000256" key="5">
    <source>
        <dbReference type="ARBA" id="ARBA00022553"/>
    </source>
</evidence>
<dbReference type="FunFam" id="2.40.50.140:FF:000103">
    <property type="entry name" value="protein RRP5 homolog"/>
    <property type="match status" value="3"/>
</dbReference>
<dbReference type="CDD" id="cd05703">
    <property type="entry name" value="S1_Rrp5_repeat_hs12_sc9"/>
    <property type="match status" value="1"/>
</dbReference>
<dbReference type="HOGENOM" id="CLU_000845_0_0_1"/>
<evidence type="ECO:0000256" key="1">
    <source>
        <dbReference type="ARBA" id="ARBA00002863"/>
    </source>
</evidence>
<dbReference type="CDD" id="cd05693">
    <property type="entry name" value="S1_Rrp5_repeat_hs1_sc1"/>
    <property type="match status" value="1"/>
</dbReference>
<dbReference type="CDD" id="cd05706">
    <property type="entry name" value="S1_Rrp5_repeat_sc10"/>
    <property type="match status" value="1"/>
</dbReference>
<evidence type="ECO:0000256" key="7">
    <source>
        <dbReference type="ARBA" id="ARBA00023242"/>
    </source>
</evidence>
<dbReference type="SMART" id="SM00386">
    <property type="entry name" value="HAT"/>
    <property type="match status" value="5"/>
</dbReference>
<evidence type="ECO:0000256" key="10">
    <source>
        <dbReference type="ARBA" id="ARBA00076674"/>
    </source>
</evidence>
<dbReference type="GO" id="GO:0003723">
    <property type="term" value="F:RNA binding"/>
    <property type="evidence" value="ECO:0007669"/>
    <property type="project" value="TreeGrafter"/>
</dbReference>
<dbReference type="PROSITE" id="PS50126">
    <property type="entry name" value="S1"/>
    <property type="match status" value="11"/>
</dbReference>
<dbReference type="PANTHER" id="PTHR23270:SF10">
    <property type="entry name" value="PROTEIN RRP5 HOMOLOG"/>
    <property type="match status" value="1"/>
</dbReference>
<feature type="domain" description="S1 motif" evidence="12">
    <location>
        <begin position="783"/>
        <end position="852"/>
    </location>
</feature>
<keyword evidence="14" id="KW-1185">Reference proteome</keyword>
<feature type="domain" description="S1 motif" evidence="12">
    <location>
        <begin position="505"/>
        <end position="579"/>
    </location>
</feature>
<evidence type="ECO:0000256" key="3">
    <source>
        <dbReference type="ARBA" id="ARBA00022517"/>
    </source>
</evidence>
<dbReference type="SUPFAM" id="SSF48452">
    <property type="entry name" value="TPR-like"/>
    <property type="match status" value="2"/>
</dbReference>